<dbReference type="InterPro" id="IPR027417">
    <property type="entry name" value="P-loop_NTPase"/>
</dbReference>
<feature type="transmembrane region" description="Helical" evidence="8">
    <location>
        <begin position="25"/>
        <end position="48"/>
    </location>
</feature>
<dbReference type="InterPro" id="IPR039421">
    <property type="entry name" value="Type_1_exporter"/>
</dbReference>
<organism evidence="11 12">
    <name type="scientific">Devosia insulae DS-56</name>
    <dbReference type="NCBI Taxonomy" id="1116389"/>
    <lineage>
        <taxon>Bacteria</taxon>
        <taxon>Pseudomonadati</taxon>
        <taxon>Pseudomonadota</taxon>
        <taxon>Alphaproteobacteria</taxon>
        <taxon>Hyphomicrobiales</taxon>
        <taxon>Devosiaceae</taxon>
        <taxon>Devosia</taxon>
    </lineage>
</organism>
<dbReference type="SUPFAM" id="SSF90123">
    <property type="entry name" value="ABC transporter transmembrane region"/>
    <property type="match status" value="1"/>
</dbReference>
<feature type="transmembrane region" description="Helical" evidence="8">
    <location>
        <begin position="55"/>
        <end position="74"/>
    </location>
</feature>
<dbReference type="InterPro" id="IPR003593">
    <property type="entry name" value="AAA+_ATPase"/>
</dbReference>
<feature type="domain" description="ABC transporter" evidence="9">
    <location>
        <begin position="342"/>
        <end position="566"/>
    </location>
</feature>
<keyword evidence="3 8" id="KW-0812">Transmembrane</keyword>
<dbReference type="EMBL" id="LAJE02000407">
    <property type="protein sequence ID" value="OEO27940.1"/>
    <property type="molecule type" value="Genomic_DNA"/>
</dbReference>
<dbReference type="InterPro" id="IPR003439">
    <property type="entry name" value="ABC_transporter-like_ATP-bd"/>
</dbReference>
<evidence type="ECO:0000256" key="1">
    <source>
        <dbReference type="ARBA" id="ARBA00004651"/>
    </source>
</evidence>
<evidence type="ECO:0000256" key="5">
    <source>
        <dbReference type="ARBA" id="ARBA00022840"/>
    </source>
</evidence>
<evidence type="ECO:0000313" key="11">
    <source>
        <dbReference type="EMBL" id="OEO27940.1"/>
    </source>
</evidence>
<dbReference type="Pfam" id="PF00664">
    <property type="entry name" value="ABC_membrane"/>
    <property type="match status" value="1"/>
</dbReference>
<dbReference type="Gene3D" id="1.20.1560.10">
    <property type="entry name" value="ABC transporter type 1, transmembrane domain"/>
    <property type="match status" value="1"/>
</dbReference>
<reference evidence="11 12" key="1">
    <citation type="journal article" date="2015" name="Genome Announc.">
        <title>Genome Assemblies of Three Soil-Associated Devosia species: D. insulae, D. limi, and D. soli.</title>
        <authorList>
            <person name="Hassan Y.I."/>
            <person name="Lepp D."/>
            <person name="Zhou T."/>
        </authorList>
    </citation>
    <scope>NUCLEOTIDE SEQUENCE [LARGE SCALE GENOMIC DNA]</scope>
    <source>
        <strain evidence="11 12">DS-56</strain>
    </source>
</reference>
<feature type="transmembrane region" description="Helical" evidence="8">
    <location>
        <begin position="168"/>
        <end position="186"/>
    </location>
</feature>
<name>A0A1E5XH65_9HYPH</name>
<evidence type="ECO:0000313" key="12">
    <source>
        <dbReference type="Proteomes" id="UP000095463"/>
    </source>
</evidence>
<dbReference type="PROSITE" id="PS50893">
    <property type="entry name" value="ABC_TRANSPORTER_2"/>
    <property type="match status" value="1"/>
</dbReference>
<dbReference type="GO" id="GO:0140359">
    <property type="term" value="F:ABC-type transporter activity"/>
    <property type="evidence" value="ECO:0007669"/>
    <property type="project" value="InterPro"/>
</dbReference>
<dbReference type="PANTHER" id="PTHR24221:SF654">
    <property type="entry name" value="ATP-BINDING CASSETTE SUB-FAMILY B MEMBER 6"/>
    <property type="match status" value="1"/>
</dbReference>
<feature type="transmembrane region" description="Helical" evidence="8">
    <location>
        <begin position="135"/>
        <end position="162"/>
    </location>
</feature>
<accession>A0A1E5XH65</accession>
<evidence type="ECO:0000256" key="4">
    <source>
        <dbReference type="ARBA" id="ARBA00022741"/>
    </source>
</evidence>
<keyword evidence="5 11" id="KW-0067">ATP-binding</keyword>
<evidence type="ECO:0000256" key="2">
    <source>
        <dbReference type="ARBA" id="ARBA00005417"/>
    </source>
</evidence>
<keyword evidence="6 8" id="KW-1133">Transmembrane helix</keyword>
<protein>
    <submittedName>
        <fullName evidence="11">ABC transporter ATP-binding protein</fullName>
    </submittedName>
</protein>
<feature type="domain" description="ABC transmembrane type-1" evidence="10">
    <location>
        <begin position="29"/>
        <end position="311"/>
    </location>
</feature>
<keyword evidence="12" id="KW-1185">Reference proteome</keyword>
<keyword evidence="4" id="KW-0547">Nucleotide-binding</keyword>
<feature type="transmembrane region" description="Helical" evidence="8">
    <location>
        <begin position="86"/>
        <end position="105"/>
    </location>
</feature>
<sequence length="566" mass="61429">MTGEWALVAAPVRAIYGRFWRESRLALGGIALMVLLAALGQVATPYLFSRLIDSLNSSLVPAGIVMAFVVYAILRGASSAVSQATQYMAWGVAQGLNFIVGTSFFERILNKRVSFFIEHNPVEIQKARSEGERSLFIFVQLGIIVFLPALLGIVLGVGVLGAVINLEIVAIVLVYGAAFITFTYFANRWTRPFLDKAIEADQENAAFVGNAINAMETLRYFNGDKWIGDNFAKKAGEVRGAWRQWTVRHLSYAFGFGAALAVQLAVTFLLLIPRYEAGQLSVGDIVLINTLMIQLNQPFEMIGSAIDDIVRAYSGFLPFARMWAEPEDQDATGRLAVGPGRLEFAQVGHRYGETPVVEDVSFVAERGRLTFITGPTGAGKSTLFKLALKALEPEQGTITVDGTDLSTVGRASWYAAIGVVPQEVMLLNDTLSANIVLGREPDAARLERATRLASIHKFITGLPEGFETTVGERGLKLSGGERQRIAIARALYDSPEFLFLDEASSALDEATEAAIMAELRTLSAHTTIIAITHRKAVIAETDTVIRLKARKPRAESALQGVAGPAI</sequence>
<evidence type="ECO:0000256" key="6">
    <source>
        <dbReference type="ARBA" id="ARBA00022989"/>
    </source>
</evidence>
<dbReference type="PANTHER" id="PTHR24221">
    <property type="entry name" value="ATP-BINDING CASSETTE SUB-FAMILY B"/>
    <property type="match status" value="1"/>
</dbReference>
<comment type="caution">
    <text evidence="11">The sequence shown here is derived from an EMBL/GenBank/DDBJ whole genome shotgun (WGS) entry which is preliminary data.</text>
</comment>
<dbReference type="InterPro" id="IPR011527">
    <property type="entry name" value="ABC1_TM_dom"/>
</dbReference>
<dbReference type="InterPro" id="IPR017871">
    <property type="entry name" value="ABC_transporter-like_CS"/>
</dbReference>
<dbReference type="GO" id="GO:0005886">
    <property type="term" value="C:plasma membrane"/>
    <property type="evidence" value="ECO:0007669"/>
    <property type="project" value="UniProtKB-SubCell"/>
</dbReference>
<dbReference type="RefSeq" id="WP_069912709.1">
    <property type="nucleotide sequence ID" value="NZ_LAJE02000407.1"/>
</dbReference>
<evidence type="ECO:0000256" key="7">
    <source>
        <dbReference type="ARBA" id="ARBA00023136"/>
    </source>
</evidence>
<feature type="transmembrane region" description="Helical" evidence="8">
    <location>
        <begin position="252"/>
        <end position="272"/>
    </location>
</feature>
<evidence type="ECO:0000256" key="3">
    <source>
        <dbReference type="ARBA" id="ARBA00022692"/>
    </source>
</evidence>
<evidence type="ECO:0000259" key="10">
    <source>
        <dbReference type="PROSITE" id="PS50929"/>
    </source>
</evidence>
<evidence type="ECO:0000256" key="8">
    <source>
        <dbReference type="SAM" id="Phobius"/>
    </source>
</evidence>
<proteinExistence type="inferred from homology"/>
<dbReference type="InterPro" id="IPR036640">
    <property type="entry name" value="ABC1_TM_sf"/>
</dbReference>
<dbReference type="PROSITE" id="PS50929">
    <property type="entry name" value="ABC_TM1F"/>
    <property type="match status" value="1"/>
</dbReference>
<dbReference type="Proteomes" id="UP000095463">
    <property type="component" value="Unassembled WGS sequence"/>
</dbReference>
<keyword evidence="7 8" id="KW-0472">Membrane</keyword>
<dbReference type="SMART" id="SM00382">
    <property type="entry name" value="AAA"/>
    <property type="match status" value="1"/>
</dbReference>
<dbReference type="AlphaFoldDB" id="A0A1E5XH65"/>
<comment type="subcellular location">
    <subcellularLocation>
        <location evidence="1">Cell membrane</location>
        <topology evidence="1">Multi-pass membrane protein</topology>
    </subcellularLocation>
</comment>
<dbReference type="PROSITE" id="PS00211">
    <property type="entry name" value="ABC_TRANSPORTER_1"/>
    <property type="match status" value="1"/>
</dbReference>
<dbReference type="OrthoDB" id="9804259at2"/>
<comment type="similarity">
    <text evidence="2">Belongs to the ABC transporter superfamily.</text>
</comment>
<dbReference type="GO" id="GO:0016887">
    <property type="term" value="F:ATP hydrolysis activity"/>
    <property type="evidence" value="ECO:0007669"/>
    <property type="project" value="InterPro"/>
</dbReference>
<evidence type="ECO:0000259" key="9">
    <source>
        <dbReference type="PROSITE" id="PS50893"/>
    </source>
</evidence>
<dbReference type="SUPFAM" id="SSF52540">
    <property type="entry name" value="P-loop containing nucleoside triphosphate hydrolases"/>
    <property type="match status" value="1"/>
</dbReference>
<dbReference type="Gene3D" id="3.40.50.300">
    <property type="entry name" value="P-loop containing nucleotide triphosphate hydrolases"/>
    <property type="match status" value="1"/>
</dbReference>
<dbReference type="GO" id="GO:0005524">
    <property type="term" value="F:ATP binding"/>
    <property type="evidence" value="ECO:0007669"/>
    <property type="project" value="UniProtKB-KW"/>
</dbReference>
<gene>
    <name evidence="11" type="ORF">VW23_006965</name>
</gene>
<dbReference type="Pfam" id="PF00005">
    <property type="entry name" value="ABC_tran"/>
    <property type="match status" value="1"/>
</dbReference>